<dbReference type="RefSeq" id="XP_046114147.1">
    <property type="nucleotide sequence ID" value="XM_046265417.1"/>
</dbReference>
<feature type="chain" id="PRO_5040292834" evidence="1">
    <location>
        <begin position="19"/>
        <end position="171"/>
    </location>
</feature>
<dbReference type="EMBL" id="MU251281">
    <property type="protein sequence ID" value="KAG9250223.1"/>
    <property type="molecule type" value="Genomic_DNA"/>
</dbReference>
<dbReference type="AlphaFoldDB" id="A0A9P7ZDN7"/>
<sequence>MVSLTTTLLASLATLALAESAVRSESFSFEKWTEEIIADPSGDHLSPEDAFKLAMASEHQAVPHAKRDVSCDQKPSASVSDAVQCINQLAAKGTQECHASYGGATVFCTYGKAQVVAVTNKVEGTSSSCQDVARGLGAIMDQCWRPDNTVQGQSTAWGNGDMAIHLSEPLI</sequence>
<gene>
    <name evidence="2" type="ORF">F5Z01DRAFT_678021</name>
</gene>
<evidence type="ECO:0000313" key="2">
    <source>
        <dbReference type="EMBL" id="KAG9250223.1"/>
    </source>
</evidence>
<organism evidence="2 3">
    <name type="scientific">Emericellopsis atlantica</name>
    <dbReference type="NCBI Taxonomy" id="2614577"/>
    <lineage>
        <taxon>Eukaryota</taxon>
        <taxon>Fungi</taxon>
        <taxon>Dikarya</taxon>
        <taxon>Ascomycota</taxon>
        <taxon>Pezizomycotina</taxon>
        <taxon>Sordariomycetes</taxon>
        <taxon>Hypocreomycetidae</taxon>
        <taxon>Hypocreales</taxon>
        <taxon>Bionectriaceae</taxon>
        <taxon>Emericellopsis</taxon>
    </lineage>
</organism>
<keyword evidence="1" id="KW-0732">Signal</keyword>
<accession>A0A9P7ZDN7</accession>
<protein>
    <submittedName>
        <fullName evidence="2">Uncharacterized protein</fullName>
    </submittedName>
</protein>
<name>A0A9P7ZDN7_9HYPO</name>
<proteinExistence type="predicted"/>
<keyword evidence="3" id="KW-1185">Reference proteome</keyword>
<evidence type="ECO:0000256" key="1">
    <source>
        <dbReference type="SAM" id="SignalP"/>
    </source>
</evidence>
<evidence type="ECO:0000313" key="3">
    <source>
        <dbReference type="Proteomes" id="UP000887229"/>
    </source>
</evidence>
<dbReference type="PANTHER" id="PTHR39603">
    <property type="entry name" value="CYANOVIRIN-N DOMAIN-CONTAINING PROTEIN"/>
    <property type="match status" value="1"/>
</dbReference>
<feature type="signal peptide" evidence="1">
    <location>
        <begin position="1"/>
        <end position="18"/>
    </location>
</feature>
<dbReference type="GeneID" id="70296320"/>
<dbReference type="Proteomes" id="UP000887229">
    <property type="component" value="Unassembled WGS sequence"/>
</dbReference>
<dbReference type="OrthoDB" id="2112446at2759"/>
<comment type="caution">
    <text evidence="2">The sequence shown here is derived from an EMBL/GenBank/DDBJ whole genome shotgun (WGS) entry which is preliminary data.</text>
</comment>
<reference evidence="2" key="1">
    <citation type="journal article" date="2021" name="IMA Fungus">
        <title>Genomic characterization of three marine fungi, including Emericellopsis atlantica sp. nov. with signatures of a generalist lifestyle and marine biomass degradation.</title>
        <authorList>
            <person name="Hagestad O.C."/>
            <person name="Hou L."/>
            <person name="Andersen J.H."/>
            <person name="Hansen E.H."/>
            <person name="Altermark B."/>
            <person name="Li C."/>
            <person name="Kuhnert E."/>
            <person name="Cox R.J."/>
            <person name="Crous P.W."/>
            <person name="Spatafora J.W."/>
            <person name="Lail K."/>
            <person name="Amirebrahimi M."/>
            <person name="Lipzen A."/>
            <person name="Pangilinan J."/>
            <person name="Andreopoulos W."/>
            <person name="Hayes R.D."/>
            <person name="Ng V."/>
            <person name="Grigoriev I.V."/>
            <person name="Jackson S.A."/>
            <person name="Sutton T.D.S."/>
            <person name="Dobson A.D.W."/>
            <person name="Rama T."/>
        </authorList>
    </citation>
    <scope>NUCLEOTIDE SEQUENCE</scope>
    <source>
        <strain evidence="2">TS7</strain>
    </source>
</reference>
<dbReference type="PANTHER" id="PTHR39603:SF1">
    <property type="entry name" value="CYANOVIRIN-N DOMAIN-CONTAINING PROTEIN"/>
    <property type="match status" value="1"/>
</dbReference>